<reference evidence="1" key="1">
    <citation type="submission" date="2024-09" db="EMBL/GenBank/DDBJ databases">
        <title>Black Yeasts Isolated from many extreme environments.</title>
        <authorList>
            <person name="Coleine C."/>
            <person name="Stajich J.E."/>
            <person name="Selbmann L."/>
        </authorList>
    </citation>
    <scope>NUCLEOTIDE SEQUENCE</scope>
    <source>
        <strain evidence="1">CCFEE 5737</strain>
    </source>
</reference>
<dbReference type="Proteomes" id="UP001186974">
    <property type="component" value="Unassembled WGS sequence"/>
</dbReference>
<sequence>MAVNCTALVALTKINGMTVSDARFEVDNATLPQGTVVKGAQFSFPVRWNLTTETVKNSENASYGSVTPGIKSTPLTIFTTNAVAGYASQFPLSLSGNQISQRAFFDLGPTTVDFGGIVLGQAGDEAPEVLSPLTLMNRGQNSLTIVGYAYTFDEATDPDAVWVNATFADGVWNLGDGFTSTELPALGTVMAGGQQTSVQLTFDAEDGVGSYLSYFQVYTTGGNRFTILEGSASTAPVAELTISTSEGGWLPPSNTLMDFGPVQPGKSKELKIRICNKGGSVLSISKSKPPLGQIRATLPGIELHESQQIPVNECANGSVVFNPNPEQVNIPDFVLQNTWTLNTDDLDFGVKVINITGVVHDRQVGPLFSNNATARYTYLGCYKDSPRLLPVVPYPSGVQENGRCQQACFDAGYAFAGTEYQQECYCGNKPPEGYRFNSESDQRCTFTCTNDTTQACGGEGGYISIFYDQSKFSPTPQQFDQTYGATAVIPKTVSNYSYVGCYSEGNGVRALAGKNVAQVKGIGGSL</sequence>
<organism evidence="1 2">
    <name type="scientific">Coniosporium uncinatum</name>
    <dbReference type="NCBI Taxonomy" id="93489"/>
    <lineage>
        <taxon>Eukaryota</taxon>
        <taxon>Fungi</taxon>
        <taxon>Dikarya</taxon>
        <taxon>Ascomycota</taxon>
        <taxon>Pezizomycotina</taxon>
        <taxon>Dothideomycetes</taxon>
        <taxon>Dothideomycetes incertae sedis</taxon>
        <taxon>Coniosporium</taxon>
    </lineage>
</organism>
<dbReference type="EMBL" id="JAWDJW010010130">
    <property type="protein sequence ID" value="KAK3050365.1"/>
    <property type="molecule type" value="Genomic_DNA"/>
</dbReference>
<gene>
    <name evidence="1" type="ORF">LTS18_012594</name>
</gene>
<name>A0ACC3CXL5_9PEZI</name>
<proteinExistence type="predicted"/>
<evidence type="ECO:0000313" key="1">
    <source>
        <dbReference type="EMBL" id="KAK3050365.1"/>
    </source>
</evidence>
<protein>
    <submittedName>
        <fullName evidence="1">Uncharacterized protein</fullName>
    </submittedName>
</protein>
<evidence type="ECO:0000313" key="2">
    <source>
        <dbReference type="Proteomes" id="UP001186974"/>
    </source>
</evidence>
<comment type="caution">
    <text evidence="1">The sequence shown here is derived from an EMBL/GenBank/DDBJ whole genome shotgun (WGS) entry which is preliminary data.</text>
</comment>
<keyword evidence="2" id="KW-1185">Reference proteome</keyword>
<feature type="non-terminal residue" evidence="1">
    <location>
        <position position="526"/>
    </location>
</feature>
<accession>A0ACC3CXL5</accession>